<sequence length="86" mass="9812">MPERGTEAARCAGRGFFKMKHPRPAFLFSRQTLQNRRRKGVGGRAFALGRQSGDGRKRLKWARLSPVRQKTDNGPLHFLKSFAEND</sequence>
<name>A0A150M5R1_9BACI</name>
<evidence type="ECO:0000313" key="1">
    <source>
        <dbReference type="EMBL" id="KYD19863.1"/>
    </source>
</evidence>
<organism evidence="1 2">
    <name type="scientific">Caldibacillus debilis</name>
    <dbReference type="NCBI Taxonomy" id="301148"/>
    <lineage>
        <taxon>Bacteria</taxon>
        <taxon>Bacillati</taxon>
        <taxon>Bacillota</taxon>
        <taxon>Bacilli</taxon>
        <taxon>Bacillales</taxon>
        <taxon>Bacillaceae</taxon>
        <taxon>Caldibacillus</taxon>
    </lineage>
</organism>
<dbReference type="Proteomes" id="UP000075683">
    <property type="component" value="Unassembled WGS sequence"/>
</dbReference>
<comment type="caution">
    <text evidence="1">The sequence shown here is derived from an EMBL/GenBank/DDBJ whole genome shotgun (WGS) entry which is preliminary data.</text>
</comment>
<accession>A0A150M5R1</accession>
<dbReference type="EMBL" id="LQYT01000037">
    <property type="protein sequence ID" value="KYD19863.1"/>
    <property type="molecule type" value="Genomic_DNA"/>
</dbReference>
<protein>
    <submittedName>
        <fullName evidence="1">Uncharacterized protein</fullName>
    </submittedName>
</protein>
<dbReference type="STRING" id="301148.B4135_0762"/>
<dbReference type="AlphaFoldDB" id="A0A150M5R1"/>
<reference evidence="1 2" key="1">
    <citation type="submission" date="2016-01" db="EMBL/GenBank/DDBJ databases">
        <title>Draft Genome Sequences of Seven Thermophilic Sporeformers Isolated from Foods.</title>
        <authorList>
            <person name="Berendsen E.M."/>
            <person name="Wells-Bennik M.H."/>
            <person name="Krawcyk A.O."/>
            <person name="De Jong A."/>
            <person name="Holsappel S."/>
            <person name="Eijlander R.T."/>
            <person name="Kuipers O.P."/>
        </authorList>
    </citation>
    <scope>NUCLEOTIDE SEQUENCE [LARGE SCALE GENOMIC DNA]</scope>
    <source>
        <strain evidence="1 2">B4135</strain>
    </source>
</reference>
<gene>
    <name evidence="1" type="ORF">B4135_0762</name>
</gene>
<proteinExistence type="predicted"/>
<evidence type="ECO:0000313" key="2">
    <source>
        <dbReference type="Proteomes" id="UP000075683"/>
    </source>
</evidence>